<dbReference type="AlphaFoldDB" id="A0A512RFG5"/>
<evidence type="ECO:0008006" key="3">
    <source>
        <dbReference type="Google" id="ProtNLM"/>
    </source>
</evidence>
<dbReference type="NCBIfam" id="TIGR03696">
    <property type="entry name" value="Rhs_assc_core"/>
    <property type="match status" value="1"/>
</dbReference>
<dbReference type="PANTHER" id="PTHR32305">
    <property type="match status" value="1"/>
</dbReference>
<gene>
    <name evidence="1" type="ORF">CCY01nite_07050</name>
</gene>
<dbReference type="PANTHER" id="PTHR32305:SF15">
    <property type="entry name" value="PROTEIN RHSA-RELATED"/>
    <property type="match status" value="1"/>
</dbReference>
<dbReference type="Gene3D" id="2.180.10.10">
    <property type="entry name" value="RHS repeat-associated core"/>
    <property type="match status" value="1"/>
</dbReference>
<protein>
    <recommendedName>
        <fullName evidence="3">RHS repeat-associated core domain-containing protein</fullName>
    </recommendedName>
</protein>
<dbReference type="EMBL" id="BKAU01000001">
    <property type="protein sequence ID" value="GEP94445.1"/>
    <property type="molecule type" value="Genomic_DNA"/>
</dbReference>
<dbReference type="InterPro" id="IPR050708">
    <property type="entry name" value="T6SS_VgrG/RHS"/>
</dbReference>
<proteinExistence type="predicted"/>
<keyword evidence="2" id="KW-1185">Reference proteome</keyword>
<dbReference type="Proteomes" id="UP000321436">
    <property type="component" value="Unassembled WGS sequence"/>
</dbReference>
<dbReference type="InterPro" id="IPR022385">
    <property type="entry name" value="Rhs_assc_core"/>
</dbReference>
<name>A0A512RFG5_9BACT</name>
<reference evidence="1 2" key="1">
    <citation type="submission" date="2019-07" db="EMBL/GenBank/DDBJ databases">
        <title>Whole genome shotgun sequence of Chitinophaga cymbidii NBRC 109752.</title>
        <authorList>
            <person name="Hosoyama A."/>
            <person name="Uohara A."/>
            <person name="Ohji S."/>
            <person name="Ichikawa N."/>
        </authorList>
    </citation>
    <scope>NUCLEOTIDE SEQUENCE [LARGE SCALE GENOMIC DNA]</scope>
    <source>
        <strain evidence="1 2">NBRC 109752</strain>
    </source>
</reference>
<accession>A0A512RFG5</accession>
<evidence type="ECO:0000313" key="1">
    <source>
        <dbReference type="EMBL" id="GEP94445.1"/>
    </source>
</evidence>
<sequence>MNGKTDAIYRYYLHGPLARVELGHEKLQGIDYAYTLQGWLKGINGSHLNPAVEIGQDGANGVGKDVMAYSLGYFSDDYKPVNAAAEAFQLKYGAETEDITGHALYNGNISHTTVALYQLPGTTPVGYTYRYDQLNRLVKQRQHALTAATTSWGLAQYTNDYKENIDYDGNGNILKYVRSSADGALMDTLSYFYPRNAASRLVNNRLRHVKDYVSTPAITSDIETQVDDNYLYDNIGNLIRDSKESITKIEWTVYGKIRKITKTGSSLEYAYDPAGNRVYKQETVGSTVNKTWYVRDAQGNVLGVYGNKNGDAVTYWKEQHLYGSSRLGMWMPDINIVGGTSSTPWNSPGNRRYELANHLGNVLSTISDAAKVDFYPIVENAQDYYPFGMMQPGRTYKRVEGSSYRYGFNGKENDNEVKGVGNQQDYGFRVYDPRLGRFLSVDPLRDDYPFYTPYQFAGNMPIQFVDLDGLEPGPPPSQAYAMNKSLVDDLMAGKRTPRVVNSARAGAVVTLTMAIALDAVFTKGWATRTLLLTQVGGLFEHNTAKSPEGKKLQEERFKDGAADLAITWGVGRILSAGFKVFKAPTEEAFEYMYRVQGGISKPRFVVDEARQNIGIAGDDMLFINIGQEGRALEFAAKRGEEAVILRMKITKSFADKIRQDAVPQNVGRLNPGKPQIVDPTKAVDQYGLPKEYFDDLLKNIDKKSIEIITKPTN</sequence>
<comment type="caution">
    <text evidence="1">The sequence shown here is derived from an EMBL/GenBank/DDBJ whole genome shotgun (WGS) entry which is preliminary data.</text>
</comment>
<organism evidence="1 2">
    <name type="scientific">Chitinophaga cymbidii</name>
    <dbReference type="NCBI Taxonomy" id="1096750"/>
    <lineage>
        <taxon>Bacteria</taxon>
        <taxon>Pseudomonadati</taxon>
        <taxon>Bacteroidota</taxon>
        <taxon>Chitinophagia</taxon>
        <taxon>Chitinophagales</taxon>
        <taxon>Chitinophagaceae</taxon>
        <taxon>Chitinophaga</taxon>
    </lineage>
</organism>
<evidence type="ECO:0000313" key="2">
    <source>
        <dbReference type="Proteomes" id="UP000321436"/>
    </source>
</evidence>